<dbReference type="AlphaFoldDB" id="A0A1M7K627"/>
<evidence type="ECO:0000256" key="12">
    <source>
        <dbReference type="PIRNR" id="PIRNR036893"/>
    </source>
</evidence>
<evidence type="ECO:0000256" key="4">
    <source>
        <dbReference type="ARBA" id="ARBA00022729"/>
    </source>
</evidence>
<gene>
    <name evidence="13" type="ORF">N0392_03470</name>
</gene>
<dbReference type="GeneID" id="93360810"/>
<keyword evidence="7" id="KW-0564">Palmitate</keyword>
<proteinExistence type="inferred from homology"/>
<dbReference type="PANTHER" id="PTHR10612">
    <property type="entry name" value="APOLIPOPROTEIN D"/>
    <property type="match status" value="1"/>
</dbReference>
<reference evidence="13" key="1">
    <citation type="submission" date="2022-08" db="EMBL/GenBank/DDBJ databases">
        <authorList>
            <person name="Dale J.L."/>
        </authorList>
    </citation>
    <scope>NUCLEOTIDE SEQUENCE</scope>
    <source>
        <strain evidence="13">2022EL-00758</strain>
    </source>
</reference>
<dbReference type="PIRSF" id="PIRSF036893">
    <property type="entry name" value="Lipocalin_ApoD"/>
    <property type="match status" value="1"/>
</dbReference>
<comment type="subunit">
    <text evidence="3 12">Homodimer.</text>
</comment>
<dbReference type="GO" id="GO:0009279">
    <property type="term" value="C:cell outer membrane"/>
    <property type="evidence" value="ECO:0007669"/>
    <property type="project" value="UniProtKB-SubCell"/>
</dbReference>
<name>A0A1M7K627_MORMO</name>
<dbReference type="CDD" id="cd19438">
    <property type="entry name" value="lipocalin_Blc-like"/>
    <property type="match status" value="1"/>
</dbReference>
<dbReference type="PRINTS" id="PR01171">
    <property type="entry name" value="BCTLIPOCALIN"/>
</dbReference>
<evidence type="ECO:0000256" key="7">
    <source>
        <dbReference type="ARBA" id="ARBA00023139"/>
    </source>
</evidence>
<keyword evidence="9 12" id="KW-0449">Lipoprotein</keyword>
<evidence type="ECO:0000256" key="2">
    <source>
        <dbReference type="ARBA" id="ARBA00006889"/>
    </source>
</evidence>
<dbReference type="SUPFAM" id="SSF50814">
    <property type="entry name" value="Lipocalins"/>
    <property type="match status" value="1"/>
</dbReference>
<keyword evidence="8 12" id="KW-0998">Cell outer membrane</keyword>
<dbReference type="Proteomes" id="UP001076655">
    <property type="component" value="Unassembled WGS sequence"/>
</dbReference>
<dbReference type="RefSeq" id="WP_036414519.1">
    <property type="nucleotide sequence ID" value="NZ_BRRE01000001.1"/>
</dbReference>
<evidence type="ECO:0000256" key="11">
    <source>
        <dbReference type="ARBA" id="ARBA00071217"/>
    </source>
</evidence>
<keyword evidence="6 12" id="KW-0472">Membrane</keyword>
<evidence type="ECO:0000313" key="13">
    <source>
        <dbReference type="EMBL" id="MCY0788747.1"/>
    </source>
</evidence>
<evidence type="ECO:0000256" key="10">
    <source>
        <dbReference type="ARBA" id="ARBA00057024"/>
    </source>
</evidence>
<keyword evidence="4" id="KW-0732">Signal</keyword>
<dbReference type="InterPro" id="IPR002446">
    <property type="entry name" value="Lipocalin_bac"/>
</dbReference>
<evidence type="ECO:0000256" key="3">
    <source>
        <dbReference type="ARBA" id="ARBA00011738"/>
    </source>
</evidence>
<dbReference type="Gene3D" id="2.40.128.20">
    <property type="match status" value="1"/>
</dbReference>
<protein>
    <recommendedName>
        <fullName evidence="11 12">Outer membrane lipoprotein Blc</fullName>
    </recommendedName>
</protein>
<dbReference type="EMBL" id="JAPNMI010000002">
    <property type="protein sequence ID" value="MCY0788747.1"/>
    <property type="molecule type" value="Genomic_DNA"/>
</dbReference>
<sequence length="171" mass="19523">MQIKSVFMFLGMFLLNGCSVKVPKDITPVKPFDLSHYLGDWYEIARIDNRFEKGLSKVTANYSLRDDGGVKVINRGWDASNNKWKESTGKAYFVNSADTGALKVSFFGPFYGGYNIIKLDDDYQYSLVVGPDKDYLWVLSRTPAMPTELLNEYLSFAGEHGFDRERILIFQ</sequence>
<dbReference type="GO" id="GO:0008289">
    <property type="term" value="F:lipid binding"/>
    <property type="evidence" value="ECO:0007669"/>
    <property type="project" value="UniProtKB-UniRule"/>
</dbReference>
<evidence type="ECO:0000313" key="14">
    <source>
        <dbReference type="Proteomes" id="UP001076655"/>
    </source>
</evidence>
<dbReference type="InterPro" id="IPR000566">
    <property type="entry name" value="Lipocln_cytosolic_FA-bd_dom"/>
</dbReference>
<dbReference type="PANTHER" id="PTHR10612:SF34">
    <property type="entry name" value="APOLIPOPROTEIN D"/>
    <property type="match status" value="1"/>
</dbReference>
<evidence type="ECO:0000256" key="1">
    <source>
        <dbReference type="ARBA" id="ARBA00004459"/>
    </source>
</evidence>
<keyword evidence="5 12" id="KW-0446">Lipid-binding</keyword>
<comment type="function">
    <text evidence="10 12">Involved in the storage or transport of lipids necessary for membrane maintenance under stressful conditions. Displays a binding preference for lysophospholipids.</text>
</comment>
<dbReference type="InterPro" id="IPR022271">
    <property type="entry name" value="Lipocalin_ApoD"/>
</dbReference>
<dbReference type="InterPro" id="IPR012674">
    <property type="entry name" value="Calycin"/>
</dbReference>
<evidence type="ECO:0000256" key="8">
    <source>
        <dbReference type="ARBA" id="ARBA00023237"/>
    </source>
</evidence>
<comment type="similarity">
    <text evidence="2 12">Belongs to the calycin superfamily. Lipocalin family.</text>
</comment>
<evidence type="ECO:0000256" key="5">
    <source>
        <dbReference type="ARBA" id="ARBA00023121"/>
    </source>
</evidence>
<dbReference type="FunFam" id="2.40.128.20:FF:000002">
    <property type="entry name" value="Outer membrane lipoprotein Blc"/>
    <property type="match status" value="1"/>
</dbReference>
<accession>A0A1M7K627</accession>
<evidence type="ECO:0000256" key="9">
    <source>
        <dbReference type="ARBA" id="ARBA00023288"/>
    </source>
</evidence>
<organism evidence="13 14">
    <name type="scientific">Morganella morganii</name>
    <name type="common">Proteus morganii</name>
    <dbReference type="NCBI Taxonomy" id="582"/>
    <lineage>
        <taxon>Bacteria</taxon>
        <taxon>Pseudomonadati</taxon>
        <taxon>Pseudomonadota</taxon>
        <taxon>Gammaproteobacteria</taxon>
        <taxon>Enterobacterales</taxon>
        <taxon>Morganellaceae</taxon>
        <taxon>Morganella</taxon>
    </lineage>
</organism>
<comment type="subcellular location">
    <subcellularLocation>
        <location evidence="1">Cell outer membrane</location>
        <topology evidence="1">Lipid-anchor</topology>
    </subcellularLocation>
</comment>
<evidence type="ECO:0000256" key="6">
    <source>
        <dbReference type="ARBA" id="ARBA00023136"/>
    </source>
</evidence>
<dbReference type="InterPro" id="IPR047202">
    <property type="entry name" value="Lipocalin_Blc-like_dom"/>
</dbReference>
<comment type="caution">
    <text evidence="13">The sequence shown here is derived from an EMBL/GenBank/DDBJ whole genome shotgun (WGS) entry which is preliminary data.</text>
</comment>
<dbReference type="Pfam" id="PF08212">
    <property type="entry name" value="Lipocalin_2"/>
    <property type="match status" value="1"/>
</dbReference>
<dbReference type="GO" id="GO:0006950">
    <property type="term" value="P:response to stress"/>
    <property type="evidence" value="ECO:0007669"/>
    <property type="project" value="UniProtKB-ARBA"/>
</dbReference>